<accession>A0A2A2KBZ8</accession>
<evidence type="ECO:0000313" key="1">
    <source>
        <dbReference type="EMBL" id="PAV71451.1"/>
    </source>
</evidence>
<dbReference type="Proteomes" id="UP000218231">
    <property type="component" value="Unassembled WGS sequence"/>
</dbReference>
<gene>
    <name evidence="1" type="ORF">WR25_25860</name>
</gene>
<sequence>MHGARTQALVLRGVGGSVEFDLKTFGLHRPGAEGTELREPAREHRVDHEVVVAVVGADGIEPQPSALGIFVETRPTPVVGGIQRRTRGRGIASQPQVEQARTVAVVTDPQCAALAGKALPVAAQLPELAAHEHAHARGAGIGGQR</sequence>
<reference evidence="1 2" key="1">
    <citation type="journal article" date="2017" name="Curr. Biol.">
        <title>Genome architecture and evolution of a unichromosomal asexual nematode.</title>
        <authorList>
            <person name="Fradin H."/>
            <person name="Zegar C."/>
            <person name="Gutwein M."/>
            <person name="Lucas J."/>
            <person name="Kovtun M."/>
            <person name="Corcoran D."/>
            <person name="Baugh L.R."/>
            <person name="Kiontke K."/>
            <person name="Gunsalus K."/>
            <person name="Fitch D.H."/>
            <person name="Piano F."/>
        </authorList>
    </citation>
    <scope>NUCLEOTIDE SEQUENCE [LARGE SCALE GENOMIC DNA]</scope>
    <source>
        <strain evidence="1">PF1309</strain>
    </source>
</reference>
<proteinExistence type="predicted"/>
<dbReference type="EMBL" id="LIAE01009021">
    <property type="protein sequence ID" value="PAV71451.1"/>
    <property type="molecule type" value="Genomic_DNA"/>
</dbReference>
<protein>
    <submittedName>
        <fullName evidence="1">Uncharacterized protein</fullName>
    </submittedName>
</protein>
<name>A0A2A2KBZ8_9BILA</name>
<organism evidence="1 2">
    <name type="scientific">Diploscapter pachys</name>
    <dbReference type="NCBI Taxonomy" id="2018661"/>
    <lineage>
        <taxon>Eukaryota</taxon>
        <taxon>Metazoa</taxon>
        <taxon>Ecdysozoa</taxon>
        <taxon>Nematoda</taxon>
        <taxon>Chromadorea</taxon>
        <taxon>Rhabditida</taxon>
        <taxon>Rhabditina</taxon>
        <taxon>Rhabditomorpha</taxon>
        <taxon>Rhabditoidea</taxon>
        <taxon>Rhabditidae</taxon>
        <taxon>Diploscapter</taxon>
    </lineage>
</organism>
<keyword evidence="2" id="KW-1185">Reference proteome</keyword>
<dbReference type="AlphaFoldDB" id="A0A2A2KBZ8"/>
<comment type="caution">
    <text evidence="1">The sequence shown here is derived from an EMBL/GenBank/DDBJ whole genome shotgun (WGS) entry which is preliminary data.</text>
</comment>
<evidence type="ECO:0000313" key="2">
    <source>
        <dbReference type="Proteomes" id="UP000218231"/>
    </source>
</evidence>